<evidence type="ECO:0000313" key="2">
    <source>
        <dbReference type="EMBL" id="MRX53123.1"/>
    </source>
</evidence>
<dbReference type="PANTHER" id="PTHR30032:SF8">
    <property type="entry name" value="GERMINATION-SPECIFIC N-ACETYLMURAMOYL-L-ALANINE AMIDASE"/>
    <property type="match status" value="1"/>
</dbReference>
<reference evidence="2 3" key="1">
    <citation type="submission" date="2019-11" db="EMBL/GenBank/DDBJ databases">
        <title>Bacillus idriensis genome.</title>
        <authorList>
            <person name="Konopka E.N."/>
            <person name="Newman J.D."/>
        </authorList>
    </citation>
    <scope>NUCLEOTIDE SEQUENCE [LARGE SCALE GENOMIC DNA]</scope>
    <source>
        <strain evidence="2 3">DSM 19097</strain>
    </source>
</reference>
<proteinExistence type="predicted"/>
<feature type="chain" id="PRO_5039408142" description="Cell wall-binding repeat-containing protein" evidence="1">
    <location>
        <begin position="23"/>
        <end position="493"/>
    </location>
</feature>
<organism evidence="2 3">
    <name type="scientific">Metabacillus idriensis</name>
    <dbReference type="NCBI Taxonomy" id="324768"/>
    <lineage>
        <taxon>Bacteria</taxon>
        <taxon>Bacillati</taxon>
        <taxon>Bacillota</taxon>
        <taxon>Bacilli</taxon>
        <taxon>Bacillales</taxon>
        <taxon>Bacillaceae</taxon>
        <taxon>Metabacillus</taxon>
    </lineage>
</organism>
<accession>A0A6I2MBI9</accession>
<dbReference type="AlphaFoldDB" id="A0A6I2MBI9"/>
<comment type="caution">
    <text evidence="2">The sequence shown here is derived from an EMBL/GenBank/DDBJ whole genome shotgun (WGS) entry which is preliminary data.</text>
</comment>
<evidence type="ECO:0008006" key="4">
    <source>
        <dbReference type="Google" id="ProtNLM"/>
    </source>
</evidence>
<keyword evidence="3" id="KW-1185">Reference proteome</keyword>
<protein>
    <recommendedName>
        <fullName evidence="4">Cell wall-binding repeat-containing protein</fullName>
    </recommendedName>
</protein>
<evidence type="ECO:0000313" key="3">
    <source>
        <dbReference type="Proteomes" id="UP000441585"/>
    </source>
</evidence>
<dbReference type="Gene3D" id="3.40.50.12090">
    <property type="match status" value="2"/>
</dbReference>
<dbReference type="EMBL" id="WKKF01000001">
    <property type="protein sequence ID" value="MRX53123.1"/>
    <property type="molecule type" value="Genomic_DNA"/>
</dbReference>
<sequence length="493" mass="53594">MKKELILACGLFLALPLGQGFAETSPVQAAEQKMASALNQKGLGQNEMKAASFNEDEATYYEEEPNNVMGKATYSEVDYYLSGSIHNQVSNNGKDVDYFKFSVAENEEYSLLSLMVNEDEINEETSRVMKVRLLDASGKKVAESELLEDDEGGGLQYLDASLAPGTYYIEVTNPFSTDLNEDYLIFHSIGYEEGPLETTFERISGKDRYETAVKLSQDGWADGESEFAVLATGTNFPDALSATPLAYRYGAPLLLTDPNTLPASVKAELDRLNVQDVFLVGGKGAISENVKTQLEKMGIFVTRISGKDRFETSVKIAEEIGTYGTVVVATGKTFADALSIAPIAAQMEMPILLANKDSIPASVTSYMKSWEADKTYVIGGTGAISDATAKKLPGMKRISGKDRYETNSRIIDQFADEIDPFYTYLATGTNYPDALAGSALAAMSFSPVVLTDPKQANAATKTTVQKYMDSTAVYYIIGGEKALPQSAIDQLFE</sequence>
<evidence type="ECO:0000256" key="1">
    <source>
        <dbReference type="SAM" id="SignalP"/>
    </source>
</evidence>
<dbReference type="Gene3D" id="2.60.120.380">
    <property type="match status" value="1"/>
</dbReference>
<keyword evidence="1" id="KW-0732">Signal</keyword>
<dbReference type="Proteomes" id="UP000441585">
    <property type="component" value="Unassembled WGS sequence"/>
</dbReference>
<dbReference type="FunFam" id="3.40.50.12090:FF:000001">
    <property type="entry name" value="Cell surface protein"/>
    <property type="match status" value="1"/>
</dbReference>
<dbReference type="RefSeq" id="WP_070876927.1">
    <property type="nucleotide sequence ID" value="NZ_CAJFZX010000007.1"/>
</dbReference>
<dbReference type="Pfam" id="PF04122">
    <property type="entry name" value="CW_binding_2"/>
    <property type="match status" value="3"/>
</dbReference>
<feature type="signal peptide" evidence="1">
    <location>
        <begin position="1"/>
        <end position="22"/>
    </location>
</feature>
<name>A0A6I2MBI9_9BACI</name>
<dbReference type="InterPro" id="IPR051922">
    <property type="entry name" value="Bact_Sporulation_Assoc"/>
</dbReference>
<gene>
    <name evidence="2" type="ORF">GJU41_04005</name>
</gene>
<dbReference type="PANTHER" id="PTHR30032">
    <property type="entry name" value="N-ACETYLMURAMOYL-L-ALANINE AMIDASE-RELATED"/>
    <property type="match status" value="1"/>
</dbReference>
<dbReference type="InterPro" id="IPR007253">
    <property type="entry name" value="Cell_wall-bd_2"/>
</dbReference>